<comment type="caution">
    <text evidence="2">The sequence shown here is derived from an EMBL/GenBank/DDBJ whole genome shotgun (WGS) entry which is preliminary data.</text>
</comment>
<keyword evidence="2" id="KW-0808">Transferase</keyword>
<organism evidence="2 3">
    <name type="scientific">Segatella copri</name>
    <dbReference type="NCBI Taxonomy" id="165179"/>
    <lineage>
        <taxon>Bacteria</taxon>
        <taxon>Pseudomonadati</taxon>
        <taxon>Bacteroidota</taxon>
        <taxon>Bacteroidia</taxon>
        <taxon>Bacteroidales</taxon>
        <taxon>Prevotellaceae</taxon>
        <taxon>Segatella</taxon>
    </lineage>
</organism>
<dbReference type="RefSeq" id="WP_153097553.1">
    <property type="nucleotide sequence ID" value="NZ_VZBP01000148.1"/>
</dbReference>
<gene>
    <name evidence="2" type="ORF">F7D57_11660</name>
</gene>
<proteinExistence type="predicted"/>
<sequence>MNTEILSADKDPMGAAILDFQKQGKAARLRVLSSMFEEDEMPVTHLFRSVPEMPVLEQKALQLTKGRVLDIGAGSGCHTLELQKKGLAVKAIDISPLSCEAMKLRGVKDAECINLFDPHLSSGNHSGENQENHSGENQENHSGENQENHFGKNQKQFEGGFDTILLLMNGTGIAGKIEHLPALFHRLKALLNPGGQILIDSSDLKYIYENEDGSFDINLNGAYYGEVDYQMIYKDVKGDRFDWLYVDFPLLKSIAETCGLHGELVEEGEHYDYLARIFQA</sequence>
<dbReference type="Proteomes" id="UP000405805">
    <property type="component" value="Unassembled WGS sequence"/>
</dbReference>
<feature type="compositionally biased region" description="Basic and acidic residues" evidence="1">
    <location>
        <begin position="128"/>
        <end position="150"/>
    </location>
</feature>
<dbReference type="Pfam" id="PF13489">
    <property type="entry name" value="Methyltransf_23"/>
    <property type="match status" value="1"/>
</dbReference>
<dbReference type="EMBL" id="VZBP01000148">
    <property type="protein sequence ID" value="MQO10352.1"/>
    <property type="molecule type" value="Genomic_DNA"/>
</dbReference>
<evidence type="ECO:0000256" key="1">
    <source>
        <dbReference type="SAM" id="MobiDB-lite"/>
    </source>
</evidence>
<dbReference type="GO" id="GO:0008168">
    <property type="term" value="F:methyltransferase activity"/>
    <property type="evidence" value="ECO:0007669"/>
    <property type="project" value="UniProtKB-KW"/>
</dbReference>
<dbReference type="GO" id="GO:0032259">
    <property type="term" value="P:methylation"/>
    <property type="evidence" value="ECO:0007669"/>
    <property type="project" value="UniProtKB-KW"/>
</dbReference>
<evidence type="ECO:0000313" key="2">
    <source>
        <dbReference type="EMBL" id="MQO10352.1"/>
    </source>
</evidence>
<dbReference type="CDD" id="cd02440">
    <property type="entry name" value="AdoMet_MTases"/>
    <property type="match status" value="1"/>
</dbReference>
<feature type="region of interest" description="Disordered" evidence="1">
    <location>
        <begin position="121"/>
        <end position="153"/>
    </location>
</feature>
<dbReference type="Gene3D" id="3.40.50.150">
    <property type="entry name" value="Vaccinia Virus protein VP39"/>
    <property type="match status" value="1"/>
</dbReference>
<dbReference type="AlphaFoldDB" id="A0AA90VI71"/>
<name>A0AA90VI71_9BACT</name>
<keyword evidence="2" id="KW-0489">Methyltransferase</keyword>
<evidence type="ECO:0000313" key="3">
    <source>
        <dbReference type="Proteomes" id="UP000405805"/>
    </source>
</evidence>
<reference evidence="3" key="1">
    <citation type="submission" date="2019-09" db="EMBL/GenBank/DDBJ databases">
        <title>Distinct polysaccharide growth profiles of human intestinal Prevotella copri isolates.</title>
        <authorList>
            <person name="Fehlner-Peach H."/>
            <person name="Magnabosco C."/>
            <person name="Raghavan V."/>
            <person name="Scher J.U."/>
            <person name="Tett A."/>
            <person name="Cox L.M."/>
            <person name="Gottsegen C."/>
            <person name="Watters A."/>
            <person name="Wiltshire- Gordon J.D."/>
            <person name="Segata N."/>
            <person name="Bonneau R."/>
            <person name="Littman D.R."/>
        </authorList>
    </citation>
    <scope>NUCLEOTIDE SEQUENCE [LARGE SCALE GENOMIC DNA]</scope>
    <source>
        <strain evidence="3">iA624</strain>
    </source>
</reference>
<dbReference type="SUPFAM" id="SSF53335">
    <property type="entry name" value="S-adenosyl-L-methionine-dependent methyltransferases"/>
    <property type="match status" value="1"/>
</dbReference>
<accession>A0AA90VI71</accession>
<protein>
    <submittedName>
        <fullName evidence="2">Methyltransferase domain-containing protein</fullName>
    </submittedName>
</protein>
<dbReference type="InterPro" id="IPR029063">
    <property type="entry name" value="SAM-dependent_MTases_sf"/>
</dbReference>